<dbReference type="PROSITE" id="PS01081">
    <property type="entry name" value="HTH_TETR_1"/>
    <property type="match status" value="1"/>
</dbReference>
<sequence length="206" mass="23445">MQEKFNEKQINILEAAEKLIIKDGVENASVRDIAKEANVSIAMINYHFGSKDKMMEALYCYCTEKIGERFSLFIQTISYAGPPIQISEIISFLVKQILRLSYFHNIGLQEVSIRNNLAETLTVLYALFVDRVDDIILKGIAAGHFKKAAKAEELLASIIGTLMFSIWNKDFYQGFLPQNAQYLEALEHKNSVYLRAMIFGLLGYDE</sequence>
<dbReference type="InterPro" id="IPR050109">
    <property type="entry name" value="HTH-type_TetR-like_transc_reg"/>
</dbReference>
<dbReference type="InterPro" id="IPR001647">
    <property type="entry name" value="HTH_TetR"/>
</dbReference>
<dbReference type="Pfam" id="PF00440">
    <property type="entry name" value="TetR_N"/>
    <property type="match status" value="1"/>
</dbReference>
<protein>
    <submittedName>
        <fullName evidence="4">DNA-binding transcriptional regulator, AcrR family</fullName>
    </submittedName>
</protein>
<dbReference type="PANTHER" id="PTHR30328:SF54">
    <property type="entry name" value="HTH-TYPE TRANSCRIPTIONAL REPRESSOR SCO4008"/>
    <property type="match status" value="1"/>
</dbReference>
<dbReference type="PRINTS" id="PR00455">
    <property type="entry name" value="HTHTETR"/>
</dbReference>
<evidence type="ECO:0000259" key="3">
    <source>
        <dbReference type="PROSITE" id="PS50977"/>
    </source>
</evidence>
<evidence type="ECO:0000256" key="1">
    <source>
        <dbReference type="ARBA" id="ARBA00023125"/>
    </source>
</evidence>
<dbReference type="PANTHER" id="PTHR30328">
    <property type="entry name" value="TRANSCRIPTIONAL REPRESSOR"/>
    <property type="match status" value="1"/>
</dbReference>
<dbReference type="EMBL" id="FNAS01000017">
    <property type="protein sequence ID" value="SDE66524.1"/>
    <property type="molecule type" value="Genomic_DNA"/>
</dbReference>
<evidence type="ECO:0000256" key="2">
    <source>
        <dbReference type="PROSITE-ProRule" id="PRU00335"/>
    </source>
</evidence>
<name>A0A1G7ES85_9FLAO</name>
<organism evidence="4 5">
    <name type="scientific">Riemerella columbipharyngis</name>
    <dbReference type="NCBI Taxonomy" id="1071918"/>
    <lineage>
        <taxon>Bacteria</taxon>
        <taxon>Pseudomonadati</taxon>
        <taxon>Bacteroidota</taxon>
        <taxon>Flavobacteriia</taxon>
        <taxon>Flavobacteriales</taxon>
        <taxon>Weeksellaceae</taxon>
        <taxon>Riemerella</taxon>
    </lineage>
</organism>
<dbReference type="AlphaFoldDB" id="A0A1G7ES85"/>
<evidence type="ECO:0000313" key="4">
    <source>
        <dbReference type="EMBL" id="SDE66524.1"/>
    </source>
</evidence>
<keyword evidence="5" id="KW-1185">Reference proteome</keyword>
<proteinExistence type="predicted"/>
<evidence type="ECO:0000313" key="5">
    <source>
        <dbReference type="Proteomes" id="UP000198517"/>
    </source>
</evidence>
<dbReference type="OrthoDB" id="9789566at2"/>
<feature type="domain" description="HTH tetR-type" evidence="3">
    <location>
        <begin position="6"/>
        <end position="66"/>
    </location>
</feature>
<dbReference type="Gene3D" id="1.10.357.10">
    <property type="entry name" value="Tetracycline Repressor, domain 2"/>
    <property type="match status" value="1"/>
</dbReference>
<gene>
    <name evidence="4" type="ORF">SAMN05421544_11722</name>
</gene>
<accession>A0A1G7ES85</accession>
<dbReference type="SUPFAM" id="SSF46689">
    <property type="entry name" value="Homeodomain-like"/>
    <property type="match status" value="1"/>
</dbReference>
<dbReference type="GO" id="GO:0003677">
    <property type="term" value="F:DNA binding"/>
    <property type="evidence" value="ECO:0007669"/>
    <property type="project" value="UniProtKB-UniRule"/>
</dbReference>
<keyword evidence="1 2" id="KW-0238">DNA-binding</keyword>
<dbReference type="InterPro" id="IPR023772">
    <property type="entry name" value="DNA-bd_HTH_TetR-type_CS"/>
</dbReference>
<feature type="DNA-binding region" description="H-T-H motif" evidence="2">
    <location>
        <begin position="29"/>
        <end position="48"/>
    </location>
</feature>
<dbReference type="PROSITE" id="PS50977">
    <property type="entry name" value="HTH_TETR_2"/>
    <property type="match status" value="1"/>
</dbReference>
<dbReference type="InterPro" id="IPR036271">
    <property type="entry name" value="Tet_transcr_reg_TetR-rel_C_sf"/>
</dbReference>
<dbReference type="STRING" id="1071918.SAMN05421544_11722"/>
<dbReference type="InterPro" id="IPR009057">
    <property type="entry name" value="Homeodomain-like_sf"/>
</dbReference>
<dbReference type="Proteomes" id="UP000198517">
    <property type="component" value="Unassembled WGS sequence"/>
</dbReference>
<reference evidence="4 5" key="1">
    <citation type="submission" date="2016-10" db="EMBL/GenBank/DDBJ databases">
        <authorList>
            <person name="de Groot N.N."/>
        </authorList>
    </citation>
    <scope>NUCLEOTIDE SEQUENCE [LARGE SCALE GENOMIC DNA]</scope>
    <source>
        <strain evidence="4 5">DSM 24015</strain>
    </source>
</reference>
<dbReference type="RefSeq" id="WP_092737549.1">
    <property type="nucleotide sequence ID" value="NZ_FNAS01000017.1"/>
</dbReference>
<dbReference type="SUPFAM" id="SSF48498">
    <property type="entry name" value="Tetracyclin repressor-like, C-terminal domain"/>
    <property type="match status" value="1"/>
</dbReference>